<protein>
    <submittedName>
        <fullName evidence="2">Uncharacterized protein</fullName>
    </submittedName>
</protein>
<comment type="caution">
    <text evidence="2">The sequence shown here is derived from an EMBL/GenBank/DDBJ whole genome shotgun (WGS) entry which is preliminary data.</text>
</comment>
<proteinExistence type="predicted"/>
<evidence type="ECO:0000313" key="2">
    <source>
        <dbReference type="EMBL" id="NGO71094.1"/>
    </source>
</evidence>
<organism evidence="2 3">
    <name type="scientific">Streptomyces boncukensis</name>
    <dbReference type="NCBI Taxonomy" id="2711219"/>
    <lineage>
        <taxon>Bacteria</taxon>
        <taxon>Bacillati</taxon>
        <taxon>Actinomycetota</taxon>
        <taxon>Actinomycetes</taxon>
        <taxon>Kitasatosporales</taxon>
        <taxon>Streptomycetaceae</taxon>
        <taxon>Streptomyces</taxon>
    </lineage>
</organism>
<dbReference type="Proteomes" id="UP000477722">
    <property type="component" value="Unassembled WGS sequence"/>
</dbReference>
<feature type="compositionally biased region" description="Basic residues" evidence="1">
    <location>
        <begin position="1"/>
        <end position="14"/>
    </location>
</feature>
<dbReference type="RefSeq" id="WP_165300739.1">
    <property type="nucleotide sequence ID" value="NZ_JAAKZZ010000262.1"/>
</dbReference>
<sequence>MSKHTHTPRTHQPQRVRAPGVRREHGGMPTRPDDEELARRAEAERVAAGLADYDPADVPPATEPPARRGR</sequence>
<gene>
    <name evidence="2" type="ORF">G5C65_22570</name>
</gene>
<dbReference type="EMBL" id="JAAKZZ010000262">
    <property type="protein sequence ID" value="NGO71094.1"/>
    <property type="molecule type" value="Genomic_DNA"/>
</dbReference>
<dbReference type="AlphaFoldDB" id="A0A6G4X2X6"/>
<feature type="region of interest" description="Disordered" evidence="1">
    <location>
        <begin position="1"/>
        <end position="70"/>
    </location>
</feature>
<reference evidence="2 3" key="1">
    <citation type="submission" date="2020-02" db="EMBL/GenBank/DDBJ databases">
        <title>Whole-genome analyses of novel actinobacteria.</title>
        <authorList>
            <person name="Sahin N."/>
            <person name="Tatar D."/>
        </authorList>
    </citation>
    <scope>NUCLEOTIDE SEQUENCE [LARGE SCALE GENOMIC DNA]</scope>
    <source>
        <strain evidence="2 3">SB3404</strain>
    </source>
</reference>
<evidence type="ECO:0000256" key="1">
    <source>
        <dbReference type="SAM" id="MobiDB-lite"/>
    </source>
</evidence>
<keyword evidence="3" id="KW-1185">Reference proteome</keyword>
<accession>A0A6G4X2X6</accession>
<name>A0A6G4X2X6_9ACTN</name>
<evidence type="ECO:0000313" key="3">
    <source>
        <dbReference type="Proteomes" id="UP000477722"/>
    </source>
</evidence>